<dbReference type="SUPFAM" id="SSF55874">
    <property type="entry name" value="ATPase domain of HSP90 chaperone/DNA topoisomerase II/histidine kinase"/>
    <property type="match status" value="1"/>
</dbReference>
<keyword evidence="12" id="KW-1185">Reference proteome</keyword>
<reference evidence="11 12" key="1">
    <citation type="submission" date="2023-01" db="EMBL/GenBank/DDBJ databases">
        <title>Minimal conservation of predation-associated metabolite biosynthetic gene clusters underscores biosynthetic potential of Myxococcota including descriptions for ten novel species: Archangium lansinium sp. nov., Myxococcus landrumus sp. nov., Nannocystis bai.</title>
        <authorList>
            <person name="Ahearne A."/>
            <person name="Stevens C."/>
            <person name="Dowd S."/>
        </authorList>
    </citation>
    <scope>NUCLEOTIDE SEQUENCE [LARGE SCALE GENOMIC DNA]</scope>
    <source>
        <strain evidence="11 12">WIWO2</strain>
    </source>
</reference>
<dbReference type="GO" id="GO:0016301">
    <property type="term" value="F:kinase activity"/>
    <property type="evidence" value="ECO:0007669"/>
    <property type="project" value="UniProtKB-KW"/>
</dbReference>
<dbReference type="EMBL" id="JAQNDK010000002">
    <property type="protein sequence ID" value="MDC0679383.1"/>
    <property type="molecule type" value="Genomic_DNA"/>
</dbReference>
<keyword evidence="6 11" id="KW-0418">Kinase</keyword>
<feature type="compositionally biased region" description="Basic and acidic residues" evidence="9">
    <location>
        <begin position="74"/>
        <end position="85"/>
    </location>
</feature>
<evidence type="ECO:0000256" key="2">
    <source>
        <dbReference type="ARBA" id="ARBA00012438"/>
    </source>
</evidence>
<evidence type="ECO:0000259" key="10">
    <source>
        <dbReference type="PROSITE" id="PS50109"/>
    </source>
</evidence>
<evidence type="ECO:0000256" key="7">
    <source>
        <dbReference type="ARBA" id="ARBA00022840"/>
    </source>
</evidence>
<dbReference type="SMART" id="SM00388">
    <property type="entry name" value="HisKA"/>
    <property type="match status" value="1"/>
</dbReference>
<dbReference type="PANTHER" id="PTHR42878">
    <property type="entry name" value="TWO-COMPONENT HISTIDINE KINASE"/>
    <property type="match status" value="1"/>
</dbReference>
<dbReference type="Pfam" id="PF00512">
    <property type="entry name" value="HisKA"/>
    <property type="match status" value="1"/>
</dbReference>
<accession>A0ABT5C093</accession>
<evidence type="ECO:0000256" key="1">
    <source>
        <dbReference type="ARBA" id="ARBA00000085"/>
    </source>
</evidence>
<dbReference type="InterPro" id="IPR029016">
    <property type="entry name" value="GAF-like_dom_sf"/>
</dbReference>
<protein>
    <recommendedName>
        <fullName evidence="2">histidine kinase</fullName>
        <ecNumber evidence="2">2.7.13.3</ecNumber>
    </recommendedName>
</protein>
<organism evidence="11 12">
    <name type="scientific">Sorangium atrum</name>
    <dbReference type="NCBI Taxonomy" id="2995308"/>
    <lineage>
        <taxon>Bacteria</taxon>
        <taxon>Pseudomonadati</taxon>
        <taxon>Myxococcota</taxon>
        <taxon>Polyangia</taxon>
        <taxon>Polyangiales</taxon>
        <taxon>Polyangiaceae</taxon>
        <taxon>Sorangium</taxon>
    </lineage>
</organism>
<name>A0ABT5C093_9BACT</name>
<dbReference type="PANTHER" id="PTHR42878:SF7">
    <property type="entry name" value="SENSOR HISTIDINE KINASE GLRK"/>
    <property type="match status" value="1"/>
</dbReference>
<keyword evidence="8" id="KW-0902">Two-component regulatory system</keyword>
<dbReference type="Gene3D" id="3.30.565.10">
    <property type="entry name" value="Histidine kinase-like ATPase, C-terminal domain"/>
    <property type="match status" value="1"/>
</dbReference>
<gene>
    <name evidence="11" type="ORF">POL72_16685</name>
</gene>
<comment type="caution">
    <text evidence="11">The sequence shown here is derived from an EMBL/GenBank/DDBJ whole genome shotgun (WGS) entry which is preliminary data.</text>
</comment>
<feature type="compositionally biased region" description="Basic and acidic residues" evidence="9">
    <location>
        <begin position="55"/>
        <end position="66"/>
    </location>
</feature>
<keyword evidence="4" id="KW-0808">Transferase</keyword>
<dbReference type="EC" id="2.7.13.3" evidence="2"/>
<keyword evidence="3" id="KW-0597">Phosphoprotein</keyword>
<keyword evidence="5" id="KW-0547">Nucleotide-binding</keyword>
<feature type="domain" description="Histidine kinase" evidence="10">
    <location>
        <begin position="425"/>
        <end position="638"/>
    </location>
</feature>
<dbReference type="InterPro" id="IPR003661">
    <property type="entry name" value="HisK_dim/P_dom"/>
</dbReference>
<dbReference type="SUPFAM" id="SSF55781">
    <property type="entry name" value="GAF domain-like"/>
    <property type="match status" value="1"/>
</dbReference>
<proteinExistence type="predicted"/>
<dbReference type="SMART" id="SM00387">
    <property type="entry name" value="HATPase_c"/>
    <property type="match status" value="1"/>
</dbReference>
<dbReference type="InterPro" id="IPR004358">
    <property type="entry name" value="Sig_transdc_His_kin-like_C"/>
</dbReference>
<dbReference type="CDD" id="cd00082">
    <property type="entry name" value="HisKA"/>
    <property type="match status" value="1"/>
</dbReference>
<dbReference type="InterPro" id="IPR003594">
    <property type="entry name" value="HATPase_dom"/>
</dbReference>
<dbReference type="Proteomes" id="UP001217485">
    <property type="component" value="Unassembled WGS sequence"/>
</dbReference>
<evidence type="ECO:0000256" key="4">
    <source>
        <dbReference type="ARBA" id="ARBA00022679"/>
    </source>
</evidence>
<dbReference type="RefSeq" id="WP_272096356.1">
    <property type="nucleotide sequence ID" value="NZ_JAQNDK010000002.1"/>
</dbReference>
<dbReference type="InterPro" id="IPR050351">
    <property type="entry name" value="BphY/WalK/GraS-like"/>
</dbReference>
<dbReference type="PROSITE" id="PS50109">
    <property type="entry name" value="HIS_KIN"/>
    <property type="match status" value="1"/>
</dbReference>
<evidence type="ECO:0000313" key="12">
    <source>
        <dbReference type="Proteomes" id="UP001217485"/>
    </source>
</evidence>
<dbReference type="Pfam" id="PF02518">
    <property type="entry name" value="HATPase_c"/>
    <property type="match status" value="1"/>
</dbReference>
<feature type="compositionally biased region" description="Low complexity" evidence="9">
    <location>
        <begin position="29"/>
        <end position="42"/>
    </location>
</feature>
<dbReference type="InterPro" id="IPR036890">
    <property type="entry name" value="HATPase_C_sf"/>
</dbReference>
<feature type="region of interest" description="Disordered" evidence="9">
    <location>
        <begin position="1"/>
        <end position="97"/>
    </location>
</feature>
<dbReference type="InterPro" id="IPR003018">
    <property type="entry name" value="GAF"/>
</dbReference>
<evidence type="ECO:0000256" key="5">
    <source>
        <dbReference type="ARBA" id="ARBA00022741"/>
    </source>
</evidence>
<dbReference type="Gene3D" id="1.10.287.130">
    <property type="match status" value="1"/>
</dbReference>
<dbReference type="CDD" id="cd00075">
    <property type="entry name" value="HATPase"/>
    <property type="match status" value="1"/>
</dbReference>
<feature type="compositionally biased region" description="Basic and acidic residues" evidence="9">
    <location>
        <begin position="1"/>
        <end position="15"/>
    </location>
</feature>
<dbReference type="InterPro" id="IPR036097">
    <property type="entry name" value="HisK_dim/P_sf"/>
</dbReference>
<dbReference type="Gene3D" id="3.30.450.40">
    <property type="match status" value="1"/>
</dbReference>
<dbReference type="SMART" id="SM00065">
    <property type="entry name" value="GAF"/>
    <property type="match status" value="1"/>
</dbReference>
<evidence type="ECO:0000313" key="11">
    <source>
        <dbReference type="EMBL" id="MDC0679383.1"/>
    </source>
</evidence>
<evidence type="ECO:0000256" key="9">
    <source>
        <dbReference type="SAM" id="MobiDB-lite"/>
    </source>
</evidence>
<evidence type="ECO:0000256" key="8">
    <source>
        <dbReference type="ARBA" id="ARBA00023012"/>
    </source>
</evidence>
<sequence length="645" mass="70923">MQREALRPELQRPLDLDAQNRPPDTHALAARARCRPPCASSAERAPALSRCHRAPNTDREIQESGKRPGGRIRSLGDAHWHEPRRAAQASSRQGRGGSMRTIKHIIAAHAPEIVKAWASEANRSAAARGLASPELTNMMPKYVRSLARGWDGEEVHRERNELIESHMSSRLRAGFSLEEALEEFAILGRAIVRTWAIAGPEEQPSLEEIDRLFAEIHARSVFIAQAFRQHLLEDEQTEKRYLRLLHDPFLQPFGGEAPLSPGRLKKVLEVVMESMDADTAALLLHDIRTGKLEMVASVGLADEPLVEYVRAVDASSFAGSVALQDYAMSMRDVETTLLDVPDRLRHSGIHSLLGIRLPPQRSLMGVLYVGLRGKRTFTARETRRIAAVGERLALHVDNARLYTELLEQLDALRVARELRSQFVSVLAHDLRGPLSAARLAATMLAAQPDASGPVVAKRVEVVVRNLDRADRMVTDLLDADRIHAGRRLSVTLEECNLSEIGRELVDELAADHPGRIVLHADEGVRGIWGASELRRALWNLISNALKYGAKDAPIAVAITKLRDGVEVSVHNEGAPIPPEAQATLFDPFTRAAGEHRAPGWGLGLMLVRACAEAHGGSVHVDSAPGRGTTFTMRLPADARPAQGWT</sequence>
<keyword evidence="7" id="KW-0067">ATP-binding</keyword>
<dbReference type="InterPro" id="IPR005467">
    <property type="entry name" value="His_kinase_dom"/>
</dbReference>
<dbReference type="PRINTS" id="PR00344">
    <property type="entry name" value="BCTRLSENSOR"/>
</dbReference>
<evidence type="ECO:0000256" key="3">
    <source>
        <dbReference type="ARBA" id="ARBA00022553"/>
    </source>
</evidence>
<dbReference type="SUPFAM" id="SSF47384">
    <property type="entry name" value="Homodimeric domain of signal transducing histidine kinase"/>
    <property type="match status" value="1"/>
</dbReference>
<evidence type="ECO:0000256" key="6">
    <source>
        <dbReference type="ARBA" id="ARBA00022777"/>
    </source>
</evidence>
<comment type="catalytic activity">
    <reaction evidence="1">
        <text>ATP + protein L-histidine = ADP + protein N-phospho-L-histidine.</text>
        <dbReference type="EC" id="2.7.13.3"/>
    </reaction>
</comment>